<dbReference type="SUPFAM" id="SSF142433">
    <property type="entry name" value="CinA-like"/>
    <property type="match status" value="1"/>
</dbReference>
<evidence type="ECO:0000313" key="2">
    <source>
        <dbReference type="EMBL" id="TWT72308.1"/>
    </source>
</evidence>
<name>A0A5C5YBK4_9PLAN</name>
<dbReference type="EMBL" id="SJPL01000001">
    <property type="protein sequence ID" value="TWT72308.1"/>
    <property type="molecule type" value="Genomic_DNA"/>
</dbReference>
<dbReference type="EC" id="3.5.1.42" evidence="2"/>
<dbReference type="OrthoDB" id="281405at2"/>
<organism evidence="2 3">
    <name type="scientific">Crateriforma conspicua</name>
    <dbReference type="NCBI Taxonomy" id="2527996"/>
    <lineage>
        <taxon>Bacteria</taxon>
        <taxon>Pseudomonadati</taxon>
        <taxon>Planctomycetota</taxon>
        <taxon>Planctomycetia</taxon>
        <taxon>Planctomycetales</taxon>
        <taxon>Planctomycetaceae</taxon>
        <taxon>Crateriforma</taxon>
    </lineage>
</organism>
<protein>
    <submittedName>
        <fullName evidence="2">Nicotinamide-nucleotide amidohydrolase PncC</fullName>
        <ecNumber evidence="2">3.5.1.42</ecNumber>
    </submittedName>
</protein>
<keyword evidence="2" id="KW-0378">Hydrolase</keyword>
<dbReference type="Gene3D" id="3.90.950.20">
    <property type="entry name" value="CinA-like"/>
    <property type="match status" value="1"/>
</dbReference>
<feature type="domain" description="CinA C-terminal" evidence="1">
    <location>
        <begin position="10"/>
        <end position="126"/>
    </location>
</feature>
<dbReference type="Proteomes" id="UP000317238">
    <property type="component" value="Unassembled WGS sequence"/>
</dbReference>
<proteinExistence type="predicted"/>
<keyword evidence="3" id="KW-1185">Reference proteome</keyword>
<dbReference type="GO" id="GO:0019159">
    <property type="term" value="F:nicotinamide-nucleotide amidase activity"/>
    <property type="evidence" value="ECO:0007669"/>
    <property type="project" value="UniProtKB-EC"/>
</dbReference>
<dbReference type="InterPro" id="IPR036653">
    <property type="entry name" value="CinA-like_C"/>
</dbReference>
<dbReference type="Pfam" id="PF02464">
    <property type="entry name" value="CinA"/>
    <property type="match status" value="1"/>
</dbReference>
<evidence type="ECO:0000259" key="1">
    <source>
        <dbReference type="Pfam" id="PF02464"/>
    </source>
</evidence>
<dbReference type="InterPro" id="IPR008136">
    <property type="entry name" value="CinA_C"/>
</dbReference>
<dbReference type="RefSeq" id="WP_146440263.1">
    <property type="nucleotide sequence ID" value="NZ_SJPL01000001.1"/>
</dbReference>
<sequence length="177" mass="19256">MTPELTRDCQTVADRLRATGHRLVLAESCTSGLLAASIATVPGVSQHFCGSAVTYREQTKVQWLDIDPDLLSRHSAVSAPVTAQMARAVMRRTDEATVSLAVTGHLGPDAPVELDGRVYLAVCVRSDGPGVSRDGQDDSYVVHEHALVLHERSRVQRQIESAREAWQFLVRVALADT</sequence>
<accession>A0A5C5YBK4</accession>
<dbReference type="NCBIfam" id="TIGR00199">
    <property type="entry name" value="PncC_domain"/>
    <property type="match status" value="1"/>
</dbReference>
<gene>
    <name evidence="2" type="primary">pncC</name>
    <name evidence="2" type="ORF">Pan14r_46280</name>
</gene>
<reference evidence="2 3" key="1">
    <citation type="submission" date="2019-02" db="EMBL/GenBank/DDBJ databases">
        <title>Deep-cultivation of Planctomycetes and their phenomic and genomic characterization uncovers novel biology.</title>
        <authorList>
            <person name="Wiegand S."/>
            <person name="Jogler M."/>
            <person name="Boedeker C."/>
            <person name="Pinto D."/>
            <person name="Vollmers J."/>
            <person name="Rivas-Marin E."/>
            <person name="Kohn T."/>
            <person name="Peeters S.H."/>
            <person name="Heuer A."/>
            <person name="Rast P."/>
            <person name="Oberbeckmann S."/>
            <person name="Bunk B."/>
            <person name="Jeske O."/>
            <person name="Meyerdierks A."/>
            <person name="Storesund J.E."/>
            <person name="Kallscheuer N."/>
            <person name="Luecker S."/>
            <person name="Lage O.M."/>
            <person name="Pohl T."/>
            <person name="Merkel B.J."/>
            <person name="Hornburger P."/>
            <person name="Mueller R.-W."/>
            <person name="Bruemmer F."/>
            <person name="Labrenz M."/>
            <person name="Spormann A.M."/>
            <person name="Op Den Camp H."/>
            <person name="Overmann J."/>
            <person name="Amann R."/>
            <person name="Jetten M.S.M."/>
            <person name="Mascher T."/>
            <person name="Medema M.H."/>
            <person name="Devos D.P."/>
            <person name="Kaster A.-K."/>
            <person name="Ovreas L."/>
            <person name="Rohde M."/>
            <person name="Galperin M.Y."/>
            <person name="Jogler C."/>
        </authorList>
    </citation>
    <scope>NUCLEOTIDE SEQUENCE [LARGE SCALE GENOMIC DNA]</scope>
    <source>
        <strain evidence="2 3">Pan14r</strain>
    </source>
</reference>
<comment type="caution">
    <text evidence="2">The sequence shown here is derived from an EMBL/GenBank/DDBJ whole genome shotgun (WGS) entry which is preliminary data.</text>
</comment>
<dbReference type="AlphaFoldDB" id="A0A5C5YBK4"/>
<evidence type="ECO:0000313" key="3">
    <source>
        <dbReference type="Proteomes" id="UP000317238"/>
    </source>
</evidence>